<dbReference type="KEGG" id="cbb:CLD_2578"/>
<gene>
    <name evidence="2" type="ordered locus">CLD_2578</name>
</gene>
<keyword evidence="1" id="KW-1133">Transmembrane helix</keyword>
<evidence type="ECO:0000313" key="2">
    <source>
        <dbReference type="EMBL" id="ACA46633.1"/>
    </source>
</evidence>
<dbReference type="EMBL" id="CP000939">
    <property type="protein sequence ID" value="ACA46633.1"/>
    <property type="molecule type" value="Genomic_DNA"/>
</dbReference>
<keyword evidence="1" id="KW-0812">Transmembrane</keyword>
<reference evidence="2 3" key="1">
    <citation type="journal article" date="2007" name="PLoS ONE">
        <title>Analysis of the neurotoxin complex genes in Clostridium botulinum A1-A4 and B1 strains: BoNT/A3, /Ba4 and /B1 clusters are located within plasmids.</title>
        <authorList>
            <person name="Smith T.J."/>
            <person name="Hill K.K."/>
            <person name="Foley B.T."/>
            <person name="Detter J.C."/>
            <person name="Munk A.C."/>
            <person name="Bruce D.C."/>
            <person name="Doggett N.A."/>
            <person name="Smith L.A."/>
            <person name="Marks J.D."/>
            <person name="Xie G."/>
            <person name="Brettin T.S."/>
        </authorList>
    </citation>
    <scope>NUCLEOTIDE SEQUENCE [LARGE SCALE GENOMIC DNA]</scope>
    <source>
        <strain evidence="3">Okra / Type B1</strain>
    </source>
</reference>
<keyword evidence="1" id="KW-0472">Membrane</keyword>
<evidence type="ECO:0000313" key="3">
    <source>
        <dbReference type="Proteomes" id="UP000008541"/>
    </source>
</evidence>
<sequence length="137" mass="14677">MSITSLFSIALDSKVDSSSGIASALSITSLFSIALDSKVDSSSGIASILLIISLSSIAFAFSIALDLKVDSSSGIASASSIISLFSIAVAFLFTRLTKFLKNISTISFLSMKISELYYYYILTKFKCYNIYSTPAKK</sequence>
<feature type="transmembrane region" description="Helical" evidence="1">
    <location>
        <begin position="44"/>
        <end position="65"/>
    </location>
</feature>
<accession>B1IFN7</accession>
<dbReference type="Proteomes" id="UP000008541">
    <property type="component" value="Chromosome"/>
</dbReference>
<organism evidence="2 3">
    <name type="scientific">Clostridium botulinum (strain Okra / Type B1)</name>
    <dbReference type="NCBI Taxonomy" id="498213"/>
    <lineage>
        <taxon>Bacteria</taxon>
        <taxon>Bacillati</taxon>
        <taxon>Bacillota</taxon>
        <taxon>Clostridia</taxon>
        <taxon>Eubacteriales</taxon>
        <taxon>Clostridiaceae</taxon>
        <taxon>Clostridium</taxon>
    </lineage>
</organism>
<dbReference type="AlphaFoldDB" id="B1IFN7"/>
<proteinExistence type="predicted"/>
<feature type="transmembrane region" description="Helical" evidence="1">
    <location>
        <begin position="71"/>
        <end position="93"/>
    </location>
</feature>
<name>B1IFN7_CLOBK</name>
<evidence type="ECO:0000256" key="1">
    <source>
        <dbReference type="SAM" id="Phobius"/>
    </source>
</evidence>
<dbReference type="HOGENOM" id="CLU_116621_0_0_9"/>
<protein>
    <submittedName>
        <fullName evidence="2">Uncharacterized protein</fullName>
    </submittedName>
</protein>
<feature type="transmembrane region" description="Helical" evidence="1">
    <location>
        <begin position="20"/>
        <end position="37"/>
    </location>
</feature>